<feature type="compositionally biased region" description="Polar residues" evidence="1">
    <location>
        <begin position="195"/>
        <end position="207"/>
    </location>
</feature>
<evidence type="ECO:0000256" key="1">
    <source>
        <dbReference type="SAM" id="MobiDB-lite"/>
    </source>
</evidence>
<feature type="compositionally biased region" description="Gly residues" evidence="1">
    <location>
        <begin position="145"/>
        <end position="154"/>
    </location>
</feature>
<feature type="compositionally biased region" description="Basic residues" evidence="1">
    <location>
        <begin position="119"/>
        <end position="141"/>
    </location>
</feature>
<protein>
    <submittedName>
        <fullName evidence="2">Uncharacterized protein</fullName>
    </submittedName>
</protein>
<name>A0A0G4H954_9ALVE</name>
<proteinExistence type="predicted"/>
<feature type="compositionally biased region" description="Basic and acidic residues" evidence="1">
    <location>
        <begin position="61"/>
        <end position="77"/>
    </location>
</feature>
<feature type="region of interest" description="Disordered" evidence="1">
    <location>
        <begin position="46"/>
        <end position="207"/>
    </location>
</feature>
<sequence length="207" mass="21485">MKQRRRHLLEEVLAVAADPRRALPSDLRNTPDGLFRALFGFIDRKSNQKRDAVGGPPLFMKKSEMGQESVGEGHIDKGSQPISVAATVVGVSGSGKRSGSDVVDVSSSSSSDSSSSYKAKGRLRKKARAEKSKAQQRKKRTSAGFQGGGQGGGEAASVGISPIPPFSRASLQNPGGSSGAEAKMGPGGGRERSTGTDGTTEKSLLNS</sequence>
<reference evidence="2" key="1">
    <citation type="submission" date="2014-11" db="EMBL/GenBank/DDBJ databases">
        <authorList>
            <person name="Otto D Thomas"/>
            <person name="Naeem Raeece"/>
        </authorList>
    </citation>
    <scope>NUCLEOTIDE SEQUENCE</scope>
</reference>
<evidence type="ECO:0000313" key="2">
    <source>
        <dbReference type="EMBL" id="CEM40491.1"/>
    </source>
</evidence>
<gene>
    <name evidence="2" type="ORF">Cvel_25346</name>
</gene>
<feature type="compositionally biased region" description="Low complexity" evidence="1">
    <location>
        <begin position="83"/>
        <end position="118"/>
    </location>
</feature>
<accession>A0A0G4H954</accession>
<dbReference type="AlphaFoldDB" id="A0A0G4H954"/>
<dbReference type="EMBL" id="CDMZ01002049">
    <property type="protein sequence ID" value="CEM40491.1"/>
    <property type="molecule type" value="Genomic_DNA"/>
</dbReference>
<dbReference type="VEuPathDB" id="CryptoDB:Cvel_25346"/>
<organism evidence="2">
    <name type="scientific">Chromera velia CCMP2878</name>
    <dbReference type="NCBI Taxonomy" id="1169474"/>
    <lineage>
        <taxon>Eukaryota</taxon>
        <taxon>Sar</taxon>
        <taxon>Alveolata</taxon>
        <taxon>Colpodellida</taxon>
        <taxon>Chromeraceae</taxon>
        <taxon>Chromera</taxon>
    </lineage>
</organism>